<reference evidence="1 2" key="1">
    <citation type="submission" date="2021-06" db="EMBL/GenBank/DDBJ databases">
        <title>Caerostris extrusa draft genome.</title>
        <authorList>
            <person name="Kono N."/>
            <person name="Arakawa K."/>
        </authorList>
    </citation>
    <scope>NUCLEOTIDE SEQUENCE [LARGE SCALE GENOMIC DNA]</scope>
</reference>
<protein>
    <submittedName>
        <fullName evidence="1">Uncharacterized protein</fullName>
    </submittedName>
</protein>
<gene>
    <name evidence="1" type="ORF">CEXT_187981</name>
</gene>
<accession>A0AAV4MPG7</accession>
<dbReference type="Proteomes" id="UP001054945">
    <property type="component" value="Unassembled WGS sequence"/>
</dbReference>
<name>A0AAV4MPG7_CAEEX</name>
<sequence length="66" mass="7205">MKRTSLCRGHSCDSMIHPGGVVNQPSRRVSAYLGKGECVSVLRNSCVKGSSYPLFYGLLSCIARRD</sequence>
<organism evidence="1 2">
    <name type="scientific">Caerostris extrusa</name>
    <name type="common">Bark spider</name>
    <name type="synonym">Caerostris bankana</name>
    <dbReference type="NCBI Taxonomy" id="172846"/>
    <lineage>
        <taxon>Eukaryota</taxon>
        <taxon>Metazoa</taxon>
        <taxon>Ecdysozoa</taxon>
        <taxon>Arthropoda</taxon>
        <taxon>Chelicerata</taxon>
        <taxon>Arachnida</taxon>
        <taxon>Araneae</taxon>
        <taxon>Araneomorphae</taxon>
        <taxon>Entelegynae</taxon>
        <taxon>Araneoidea</taxon>
        <taxon>Araneidae</taxon>
        <taxon>Caerostris</taxon>
    </lineage>
</organism>
<proteinExistence type="predicted"/>
<comment type="caution">
    <text evidence="1">The sequence shown here is derived from an EMBL/GenBank/DDBJ whole genome shotgun (WGS) entry which is preliminary data.</text>
</comment>
<evidence type="ECO:0000313" key="1">
    <source>
        <dbReference type="EMBL" id="GIX73407.1"/>
    </source>
</evidence>
<keyword evidence="2" id="KW-1185">Reference proteome</keyword>
<evidence type="ECO:0000313" key="2">
    <source>
        <dbReference type="Proteomes" id="UP001054945"/>
    </source>
</evidence>
<dbReference type="EMBL" id="BPLR01002405">
    <property type="protein sequence ID" value="GIX73407.1"/>
    <property type="molecule type" value="Genomic_DNA"/>
</dbReference>
<dbReference type="AlphaFoldDB" id="A0AAV4MPG7"/>